<dbReference type="InterPro" id="IPR020892">
    <property type="entry name" value="Cyclophilin-type_PPIase_CS"/>
</dbReference>
<evidence type="ECO:0000313" key="6">
    <source>
        <dbReference type="Proteomes" id="UP000231371"/>
    </source>
</evidence>
<proteinExistence type="inferred from homology"/>
<comment type="function">
    <text evidence="3">PPIases accelerate the folding of proteins. It catalyzes the cis-trans isomerization of proline imidic peptide bonds in oligopeptides.</text>
</comment>
<dbReference type="InterPro" id="IPR002130">
    <property type="entry name" value="Cyclophilin-type_PPIase_dom"/>
</dbReference>
<dbReference type="EMBL" id="PCVI01000012">
    <property type="protein sequence ID" value="PIQ70392.1"/>
    <property type="molecule type" value="Genomic_DNA"/>
</dbReference>
<evidence type="ECO:0000256" key="2">
    <source>
        <dbReference type="ARBA" id="ARBA00023235"/>
    </source>
</evidence>
<name>A0A2H0KGM1_9BACT</name>
<reference evidence="5 6" key="1">
    <citation type="submission" date="2017-09" db="EMBL/GenBank/DDBJ databases">
        <title>Depth-based differentiation of microbial function through sediment-hosted aquifers and enrichment of novel symbionts in the deep terrestrial subsurface.</title>
        <authorList>
            <person name="Probst A.J."/>
            <person name="Ladd B."/>
            <person name="Jarett J.K."/>
            <person name="Geller-Mcgrath D.E."/>
            <person name="Sieber C.M."/>
            <person name="Emerson J.B."/>
            <person name="Anantharaman K."/>
            <person name="Thomas B.C."/>
            <person name="Malmstrom R."/>
            <person name="Stieglmeier M."/>
            <person name="Klingl A."/>
            <person name="Woyke T."/>
            <person name="Ryan C.M."/>
            <person name="Banfield J.F."/>
        </authorList>
    </citation>
    <scope>NUCLEOTIDE SEQUENCE [LARGE SCALE GENOMIC DNA]</scope>
    <source>
        <strain evidence="5">CG11_big_fil_rev_8_21_14_0_20_40_12</strain>
    </source>
</reference>
<dbReference type="Pfam" id="PF00160">
    <property type="entry name" value="Pro_isomerase"/>
    <property type="match status" value="1"/>
</dbReference>
<dbReference type="PANTHER" id="PTHR45625:SF4">
    <property type="entry name" value="PEPTIDYLPROLYL ISOMERASE DOMAIN AND WD REPEAT-CONTAINING PROTEIN 1"/>
    <property type="match status" value="1"/>
</dbReference>
<keyword evidence="1 3" id="KW-0697">Rotamase</keyword>
<comment type="catalytic activity">
    <reaction evidence="3">
        <text>[protein]-peptidylproline (omega=180) = [protein]-peptidylproline (omega=0)</text>
        <dbReference type="Rhea" id="RHEA:16237"/>
        <dbReference type="Rhea" id="RHEA-COMP:10747"/>
        <dbReference type="Rhea" id="RHEA-COMP:10748"/>
        <dbReference type="ChEBI" id="CHEBI:83833"/>
        <dbReference type="ChEBI" id="CHEBI:83834"/>
        <dbReference type="EC" id="5.2.1.8"/>
    </reaction>
</comment>
<dbReference type="SUPFAM" id="SSF50891">
    <property type="entry name" value="Cyclophilin-like"/>
    <property type="match status" value="1"/>
</dbReference>
<keyword evidence="2 3" id="KW-0413">Isomerase</keyword>
<organism evidence="5 6">
    <name type="scientific">Candidatus Shapirobacteria bacterium CG11_big_fil_rev_8_21_14_0_20_40_12</name>
    <dbReference type="NCBI Taxonomy" id="1974889"/>
    <lineage>
        <taxon>Bacteria</taxon>
        <taxon>Candidatus Shapironibacteriota</taxon>
    </lineage>
</organism>
<dbReference type="PROSITE" id="PS00170">
    <property type="entry name" value="CSA_PPIASE_1"/>
    <property type="match status" value="1"/>
</dbReference>
<dbReference type="Proteomes" id="UP000231371">
    <property type="component" value="Unassembled WGS sequence"/>
</dbReference>
<dbReference type="PRINTS" id="PR00153">
    <property type="entry name" value="CSAPPISMRASE"/>
</dbReference>
<comment type="similarity">
    <text evidence="3">Belongs to the cyclophilin-type PPIase family.</text>
</comment>
<dbReference type="AlphaFoldDB" id="A0A2H0KGM1"/>
<dbReference type="InterPro" id="IPR029000">
    <property type="entry name" value="Cyclophilin-like_dom_sf"/>
</dbReference>
<evidence type="ECO:0000256" key="3">
    <source>
        <dbReference type="RuleBase" id="RU363019"/>
    </source>
</evidence>
<evidence type="ECO:0000256" key="1">
    <source>
        <dbReference type="ARBA" id="ARBA00023110"/>
    </source>
</evidence>
<comment type="caution">
    <text evidence="5">The sequence shown here is derived from an EMBL/GenBank/DDBJ whole genome shotgun (WGS) entry which is preliminary data.</text>
</comment>
<accession>A0A2H0KGM1</accession>
<dbReference type="Gene3D" id="2.40.100.10">
    <property type="entry name" value="Cyclophilin-like"/>
    <property type="match status" value="1"/>
</dbReference>
<sequence>MEIDQTKKYTAVLNTSIGKITIELNAAKTPITVNNFVGLSKKNFYNNTVFHRVINGFMIQGGDPKGDGTGGPGYQFDDEPFEGEYTRGTVAMANAGPNTNGSQFFIMHAVYALSRNYVIFGKVTAGMEVVDKIATASVQASPTGEMSMPVNPVKIESIQILEE</sequence>
<feature type="domain" description="PPIase cyclophilin-type" evidence="4">
    <location>
        <begin position="14"/>
        <end position="160"/>
    </location>
</feature>
<evidence type="ECO:0000313" key="5">
    <source>
        <dbReference type="EMBL" id="PIQ70392.1"/>
    </source>
</evidence>
<dbReference type="PANTHER" id="PTHR45625">
    <property type="entry name" value="PEPTIDYL-PROLYL CIS-TRANS ISOMERASE-RELATED"/>
    <property type="match status" value="1"/>
</dbReference>
<dbReference type="CDD" id="cd00317">
    <property type="entry name" value="cyclophilin"/>
    <property type="match status" value="1"/>
</dbReference>
<dbReference type="InterPro" id="IPR044666">
    <property type="entry name" value="Cyclophilin_A-like"/>
</dbReference>
<dbReference type="EC" id="5.2.1.8" evidence="3"/>
<gene>
    <name evidence="5" type="ORF">COV89_00725</name>
</gene>
<dbReference type="PROSITE" id="PS50072">
    <property type="entry name" value="CSA_PPIASE_2"/>
    <property type="match status" value="1"/>
</dbReference>
<dbReference type="GO" id="GO:0006457">
    <property type="term" value="P:protein folding"/>
    <property type="evidence" value="ECO:0007669"/>
    <property type="project" value="InterPro"/>
</dbReference>
<dbReference type="GO" id="GO:0003755">
    <property type="term" value="F:peptidyl-prolyl cis-trans isomerase activity"/>
    <property type="evidence" value="ECO:0007669"/>
    <property type="project" value="UniProtKB-UniRule"/>
</dbReference>
<evidence type="ECO:0000259" key="4">
    <source>
        <dbReference type="PROSITE" id="PS50072"/>
    </source>
</evidence>
<protein>
    <recommendedName>
        <fullName evidence="3">Peptidyl-prolyl cis-trans isomerase</fullName>
        <shortName evidence="3">PPIase</shortName>
        <ecNumber evidence="3">5.2.1.8</ecNumber>
    </recommendedName>
</protein>